<dbReference type="InterPro" id="IPR000070">
    <property type="entry name" value="Pectinesterase_cat"/>
</dbReference>
<evidence type="ECO:0000313" key="10">
    <source>
        <dbReference type="Proteomes" id="UP001345219"/>
    </source>
</evidence>
<evidence type="ECO:0000313" key="9">
    <source>
        <dbReference type="EMBL" id="KAK4745518.1"/>
    </source>
</evidence>
<dbReference type="PANTHER" id="PTHR31707">
    <property type="entry name" value="PECTINESTERASE"/>
    <property type="match status" value="1"/>
</dbReference>
<dbReference type="Pfam" id="PF04043">
    <property type="entry name" value="PMEI"/>
    <property type="match status" value="1"/>
</dbReference>
<keyword evidence="5 7" id="KW-0063">Aspartyl esterase</keyword>
<dbReference type="NCBIfam" id="TIGR01614">
    <property type="entry name" value="PME_inhib"/>
    <property type="match status" value="1"/>
</dbReference>
<evidence type="ECO:0000256" key="2">
    <source>
        <dbReference type="ARBA" id="ARBA00006027"/>
    </source>
</evidence>
<dbReference type="CDD" id="cd15798">
    <property type="entry name" value="PMEI-like_3"/>
    <property type="match status" value="1"/>
</dbReference>
<dbReference type="EMBL" id="JAXIOK010000021">
    <property type="protein sequence ID" value="KAK4745518.1"/>
    <property type="molecule type" value="Genomic_DNA"/>
</dbReference>
<dbReference type="InterPro" id="IPR035513">
    <property type="entry name" value="Invertase/methylesterase_inhib"/>
</dbReference>
<organism evidence="9 10">
    <name type="scientific">Trapa incisa</name>
    <dbReference type="NCBI Taxonomy" id="236973"/>
    <lineage>
        <taxon>Eukaryota</taxon>
        <taxon>Viridiplantae</taxon>
        <taxon>Streptophyta</taxon>
        <taxon>Embryophyta</taxon>
        <taxon>Tracheophyta</taxon>
        <taxon>Spermatophyta</taxon>
        <taxon>Magnoliopsida</taxon>
        <taxon>eudicotyledons</taxon>
        <taxon>Gunneridae</taxon>
        <taxon>Pentapetalae</taxon>
        <taxon>rosids</taxon>
        <taxon>malvids</taxon>
        <taxon>Myrtales</taxon>
        <taxon>Lythraceae</taxon>
        <taxon>Trapa</taxon>
    </lineage>
</organism>
<accession>A0AAN7GRD6</accession>
<dbReference type="Pfam" id="PF01095">
    <property type="entry name" value="Pectinesterase"/>
    <property type="match status" value="1"/>
</dbReference>
<dbReference type="InterPro" id="IPR033131">
    <property type="entry name" value="Pectinesterase_Asp_AS"/>
</dbReference>
<feature type="domain" description="Pectinesterase inhibitor" evidence="8">
    <location>
        <begin position="31"/>
        <end position="179"/>
    </location>
</feature>
<sequence>MASILFSSLLILSLASFLTFISPVQPVGSPSSSALIDWWCSQTPHPAQCKSSLENSPPSAIPKRRSQFKKLAVDAAVKRALKAQNRNKWLGPKCRNRRERAAWTDCINLYQSTISQLNRTVDPSASGTAFDVQIWLSAALTNLQTCRAGFRDLNVTDNVLPLMMSNNTVSYLISNALAINNASIPSQANTNAVDKQGFPTWLSAGDRKLLQSSTLKADLVVAKDGSGNFMTIKEAINAAAATRSDNGRFIIYVKSGLYEENLSISGSKLKNLMLIGDGLRWTIITGSRSVGGGSTTFNSATVAVTADGFIARGIGFQNTAGPQNNQAVALRSGSDLSVFYRCSFSGYQDTLYVHSQRQFYRECYIYGTVDFIFGNAAVVLQNCMIYSRRPLDKQKNTVTASSRTDPNQNTGISIHNSRIMAAPDLVPALGLVKSYLGRPWQTYARTVYMQCFIDTLIDPEGWLPWSGTFALDTLYYGEYNNYGPGSSTSGRVKWKGYHVIQSPVEASQFNVAQFIAGNSWLPATGVPFTPNL</sequence>
<proteinExistence type="inferred from homology"/>
<reference evidence="9 10" key="1">
    <citation type="journal article" date="2023" name="Hortic Res">
        <title>Pangenome of water caltrop reveals structural variations and asymmetric subgenome divergence after allopolyploidization.</title>
        <authorList>
            <person name="Zhang X."/>
            <person name="Chen Y."/>
            <person name="Wang L."/>
            <person name="Yuan Y."/>
            <person name="Fang M."/>
            <person name="Shi L."/>
            <person name="Lu R."/>
            <person name="Comes H.P."/>
            <person name="Ma Y."/>
            <person name="Chen Y."/>
            <person name="Huang G."/>
            <person name="Zhou Y."/>
            <person name="Zheng Z."/>
            <person name="Qiu Y."/>
        </authorList>
    </citation>
    <scope>NUCLEOTIDE SEQUENCE [LARGE SCALE GENOMIC DNA]</scope>
    <source>
        <tissue evidence="9">Roots</tissue>
    </source>
</reference>
<comment type="catalytic activity">
    <reaction evidence="7">
        <text>[(1-&gt;4)-alpha-D-galacturonosyl methyl ester](n) + n H2O = [(1-&gt;4)-alpha-D-galacturonosyl](n) + n methanol + n H(+)</text>
        <dbReference type="Rhea" id="RHEA:22380"/>
        <dbReference type="Rhea" id="RHEA-COMP:14570"/>
        <dbReference type="Rhea" id="RHEA-COMP:14573"/>
        <dbReference type="ChEBI" id="CHEBI:15377"/>
        <dbReference type="ChEBI" id="CHEBI:15378"/>
        <dbReference type="ChEBI" id="CHEBI:17790"/>
        <dbReference type="ChEBI" id="CHEBI:140522"/>
        <dbReference type="ChEBI" id="CHEBI:140523"/>
        <dbReference type="EC" id="3.1.1.11"/>
    </reaction>
</comment>
<keyword evidence="4 7" id="KW-0378">Hydrolase</keyword>
<dbReference type="AlphaFoldDB" id="A0AAN7GRD6"/>
<dbReference type="GO" id="GO:0004857">
    <property type="term" value="F:enzyme inhibitor activity"/>
    <property type="evidence" value="ECO:0007669"/>
    <property type="project" value="InterPro"/>
</dbReference>
<dbReference type="GO" id="GO:0030599">
    <property type="term" value="F:pectinesterase activity"/>
    <property type="evidence" value="ECO:0007669"/>
    <property type="project" value="UniProtKB-UniRule"/>
</dbReference>
<evidence type="ECO:0000256" key="5">
    <source>
        <dbReference type="ARBA" id="ARBA00023085"/>
    </source>
</evidence>
<dbReference type="InterPro" id="IPR006501">
    <property type="entry name" value="Pectinesterase_inhib_dom"/>
</dbReference>
<dbReference type="GO" id="GO:0045490">
    <property type="term" value="P:pectin catabolic process"/>
    <property type="evidence" value="ECO:0007669"/>
    <property type="project" value="UniProtKB-UniRule"/>
</dbReference>
<dbReference type="InterPro" id="IPR012334">
    <property type="entry name" value="Pectin_lyas_fold"/>
</dbReference>
<dbReference type="Gene3D" id="2.160.20.10">
    <property type="entry name" value="Single-stranded right-handed beta-helix, Pectin lyase-like"/>
    <property type="match status" value="1"/>
</dbReference>
<comment type="similarity">
    <text evidence="2">In the N-terminal section; belongs to the PMEI family.</text>
</comment>
<feature type="active site" evidence="6">
    <location>
        <position position="370"/>
    </location>
</feature>
<feature type="signal peptide" evidence="7">
    <location>
        <begin position="1"/>
        <end position="26"/>
    </location>
</feature>
<comment type="pathway">
    <text evidence="1 7">Glycan metabolism; pectin degradation; 2-dehydro-3-deoxy-D-gluconate from pectin: step 1/5.</text>
</comment>
<dbReference type="EC" id="3.1.1.11" evidence="7"/>
<evidence type="ECO:0000259" key="8">
    <source>
        <dbReference type="SMART" id="SM00856"/>
    </source>
</evidence>
<name>A0AAN7GRD6_9MYRT</name>
<gene>
    <name evidence="9" type="ORF">SAY87_011830</name>
</gene>
<dbReference type="Gene3D" id="1.20.140.40">
    <property type="entry name" value="Invertase/pectin methylesterase inhibitor family protein"/>
    <property type="match status" value="1"/>
</dbReference>
<dbReference type="FunFam" id="2.160.20.10:FF:000001">
    <property type="entry name" value="Pectinesterase"/>
    <property type="match status" value="1"/>
</dbReference>
<dbReference type="GO" id="GO:0042545">
    <property type="term" value="P:cell wall modification"/>
    <property type="evidence" value="ECO:0007669"/>
    <property type="project" value="UniProtKB-UniRule"/>
</dbReference>
<dbReference type="SMART" id="SM00856">
    <property type="entry name" value="PMEI"/>
    <property type="match status" value="1"/>
</dbReference>
<evidence type="ECO:0000256" key="1">
    <source>
        <dbReference type="ARBA" id="ARBA00005184"/>
    </source>
</evidence>
<evidence type="ECO:0000256" key="7">
    <source>
        <dbReference type="RuleBase" id="RU000589"/>
    </source>
</evidence>
<keyword evidence="7" id="KW-0732">Signal</keyword>
<dbReference type="InterPro" id="IPR011050">
    <property type="entry name" value="Pectin_lyase_fold/virulence"/>
</dbReference>
<comment type="similarity">
    <text evidence="3">In the C-terminal section; belongs to the pectinesterase family.</text>
</comment>
<evidence type="ECO:0000256" key="4">
    <source>
        <dbReference type="ARBA" id="ARBA00022801"/>
    </source>
</evidence>
<comment type="caution">
    <text evidence="9">The sequence shown here is derived from an EMBL/GenBank/DDBJ whole genome shotgun (WGS) entry which is preliminary data.</text>
</comment>
<dbReference type="PROSITE" id="PS00503">
    <property type="entry name" value="PECTINESTERASE_2"/>
    <property type="match status" value="1"/>
</dbReference>
<evidence type="ECO:0000256" key="6">
    <source>
        <dbReference type="PROSITE-ProRule" id="PRU10040"/>
    </source>
</evidence>
<feature type="chain" id="PRO_5042667421" description="Pectinesterase" evidence="7">
    <location>
        <begin position="27"/>
        <end position="532"/>
    </location>
</feature>
<protein>
    <recommendedName>
        <fullName evidence="7">Pectinesterase</fullName>
        <ecNumber evidence="7">3.1.1.11</ecNumber>
    </recommendedName>
</protein>
<dbReference type="Proteomes" id="UP001345219">
    <property type="component" value="Chromosome 10"/>
</dbReference>
<dbReference type="SUPFAM" id="SSF101148">
    <property type="entry name" value="Plant invertase/pectin methylesterase inhibitor"/>
    <property type="match status" value="1"/>
</dbReference>
<evidence type="ECO:0000256" key="3">
    <source>
        <dbReference type="ARBA" id="ARBA00007786"/>
    </source>
</evidence>
<dbReference type="SUPFAM" id="SSF51126">
    <property type="entry name" value="Pectin lyase-like"/>
    <property type="match status" value="1"/>
</dbReference>
<keyword evidence="10" id="KW-1185">Reference proteome</keyword>